<proteinExistence type="predicted"/>
<dbReference type="AlphaFoldDB" id="A0A494VI85"/>
<name>A0A494VI85_9SPHI</name>
<gene>
    <name evidence="1" type="ORF">HYN43_004240</name>
</gene>
<accession>A0A494VI85</accession>
<reference evidence="1 2" key="1">
    <citation type="submission" date="2018-10" db="EMBL/GenBank/DDBJ databases">
        <title>Genome sequencing of Mucilaginibacter sp. HYN0043.</title>
        <authorList>
            <person name="Kim M."/>
            <person name="Yi H."/>
        </authorList>
    </citation>
    <scope>NUCLEOTIDE SEQUENCE [LARGE SCALE GENOMIC DNA]</scope>
    <source>
        <strain evidence="1 2">HYN0043</strain>
    </source>
</reference>
<dbReference type="KEGG" id="muh:HYN43_004240"/>
<organism evidence="1 2">
    <name type="scientific">Mucilaginibacter celer</name>
    <dbReference type="NCBI Taxonomy" id="2305508"/>
    <lineage>
        <taxon>Bacteria</taxon>
        <taxon>Pseudomonadati</taxon>
        <taxon>Bacteroidota</taxon>
        <taxon>Sphingobacteriia</taxon>
        <taxon>Sphingobacteriales</taxon>
        <taxon>Sphingobacteriaceae</taxon>
        <taxon>Mucilaginibacter</taxon>
    </lineage>
</organism>
<sequence>MTHYAKHAVLVLNNKICIIDSHTGKNINSFAKRRLIINYIIKPDSNKVQRYQIAFYMMQLLFWAEPVFWIETGLVNVDDRNFGSF</sequence>
<dbReference type="EMBL" id="CP032869">
    <property type="protein sequence ID" value="AYL94556.1"/>
    <property type="molecule type" value="Genomic_DNA"/>
</dbReference>
<evidence type="ECO:0000313" key="2">
    <source>
        <dbReference type="Proteomes" id="UP000270046"/>
    </source>
</evidence>
<evidence type="ECO:0000313" key="1">
    <source>
        <dbReference type="EMBL" id="AYL94556.1"/>
    </source>
</evidence>
<keyword evidence="2" id="KW-1185">Reference proteome</keyword>
<dbReference type="Proteomes" id="UP000270046">
    <property type="component" value="Chromosome"/>
</dbReference>
<protein>
    <submittedName>
        <fullName evidence="1">Uncharacterized protein</fullName>
    </submittedName>
</protein>